<dbReference type="SUPFAM" id="SSF51658">
    <property type="entry name" value="Xylose isomerase-like"/>
    <property type="match status" value="1"/>
</dbReference>
<organism evidence="1 2">
    <name type="scientific">Aquipuribacter nitratireducens</name>
    <dbReference type="NCBI Taxonomy" id="650104"/>
    <lineage>
        <taxon>Bacteria</taxon>
        <taxon>Bacillati</taxon>
        <taxon>Actinomycetota</taxon>
        <taxon>Actinomycetes</taxon>
        <taxon>Micrococcales</taxon>
        <taxon>Intrasporangiaceae</taxon>
        <taxon>Aquipuribacter</taxon>
    </lineage>
</organism>
<dbReference type="InterPro" id="IPR036237">
    <property type="entry name" value="Xyl_isomerase-like_sf"/>
</dbReference>
<dbReference type="NCBIfam" id="NF035939">
    <property type="entry name" value="TIM_EboE"/>
    <property type="match status" value="1"/>
</dbReference>
<dbReference type="Proteomes" id="UP001596122">
    <property type="component" value="Unassembled WGS sequence"/>
</dbReference>
<keyword evidence="2" id="KW-1185">Reference proteome</keyword>
<dbReference type="PROSITE" id="PS00730">
    <property type="entry name" value="AP_NUCLEASE_F2_2"/>
    <property type="match status" value="1"/>
</dbReference>
<reference evidence="2" key="1">
    <citation type="journal article" date="2019" name="Int. J. Syst. Evol. Microbiol.">
        <title>The Global Catalogue of Microorganisms (GCM) 10K type strain sequencing project: providing services to taxonomists for standard genome sequencing and annotation.</title>
        <authorList>
            <consortium name="The Broad Institute Genomics Platform"/>
            <consortium name="The Broad Institute Genome Sequencing Center for Infectious Disease"/>
            <person name="Wu L."/>
            <person name="Ma J."/>
        </authorList>
    </citation>
    <scope>NUCLEOTIDE SEQUENCE [LARGE SCALE GENOMIC DNA]</scope>
    <source>
        <strain evidence="2">CCUG 43114</strain>
    </source>
</reference>
<evidence type="ECO:0000313" key="1">
    <source>
        <dbReference type="EMBL" id="MFC5379943.1"/>
    </source>
</evidence>
<dbReference type="EMBL" id="JBHSLD010000004">
    <property type="protein sequence ID" value="MFC5379943.1"/>
    <property type="molecule type" value="Genomic_DNA"/>
</dbReference>
<protein>
    <submittedName>
        <fullName evidence="1">Metabolite traffic protein EboE</fullName>
    </submittedName>
</protein>
<gene>
    <name evidence="1" type="primary">eboE</name>
    <name evidence="1" type="ORF">ACFPJ6_03965</name>
</gene>
<dbReference type="Gene3D" id="3.20.20.150">
    <property type="entry name" value="Divalent-metal-dependent TIM barrel enzymes"/>
    <property type="match status" value="1"/>
</dbReference>
<dbReference type="InterPro" id="IPR018246">
    <property type="entry name" value="AP_endonuc_F2_Zn_BS"/>
</dbReference>
<name>A0ABW0GJ42_9MICO</name>
<dbReference type="RefSeq" id="WP_340271739.1">
    <property type="nucleotide sequence ID" value="NZ_JBBEOG010000017.1"/>
</dbReference>
<comment type="caution">
    <text evidence="1">The sequence shown here is derived from an EMBL/GenBank/DDBJ whole genome shotgun (WGS) entry which is preliminary data.</text>
</comment>
<evidence type="ECO:0000313" key="2">
    <source>
        <dbReference type="Proteomes" id="UP001596122"/>
    </source>
</evidence>
<accession>A0ABW0GJ42</accession>
<proteinExistence type="predicted"/>
<sequence length="417" mass="43928">MRLTRPDGSTVHVAYCTNVHPATRLEGDDGILAQLEEHAAAVRDALGLTAAGEPLGVGLWLPADVADSLAADADAGGPAGGPLRTLRETLDRLGLEVVTLNAFPYGDFHGQRDKRAVYHPDWTAPERLAHTLTCARVLTALLPDDVATGTVSTLPLAWREPWDDDRRAAAGAHLAALDTGLRRLAEATGRRVRVGFEPEPGCVWEVLDDALHPTRGLGALLAEHGVAPAADGALGVCLDTCHSAVGFDDLTDAAARLARADVGVVKLQASAAVHVERPADPAGRAAVAAFDEARFLHQVRELAADGTMDAVDDVPDALRCLPGEGLWRCHVHAPLHARWDGPARPLTGPLETALDTLVVGSAPPVRVDVVEVETYTWSVLPAEHRVAAGGTRLADGVAAELAWVRDRLTCPTATEVA</sequence>